<dbReference type="PANTHER" id="PTHR43540">
    <property type="entry name" value="PEROXYUREIDOACRYLATE/UREIDOACRYLATE AMIDOHYDROLASE-RELATED"/>
    <property type="match status" value="1"/>
</dbReference>
<dbReference type="InterPro" id="IPR050272">
    <property type="entry name" value="Isochorismatase-like_hydrls"/>
</dbReference>
<dbReference type="RefSeq" id="WP_053936115.1">
    <property type="nucleotide sequence ID" value="NZ_LAQT01000001.1"/>
</dbReference>
<dbReference type="AlphaFoldDB" id="A0A0N0XL85"/>
<dbReference type="SUPFAM" id="SSF52499">
    <property type="entry name" value="Isochorismatase-like hydrolases"/>
    <property type="match status" value="1"/>
</dbReference>
<evidence type="ECO:0000313" key="4">
    <source>
        <dbReference type="Proteomes" id="UP000037939"/>
    </source>
</evidence>
<dbReference type="GO" id="GO:0016787">
    <property type="term" value="F:hydrolase activity"/>
    <property type="evidence" value="ECO:0007669"/>
    <property type="project" value="UniProtKB-KW"/>
</dbReference>
<comment type="caution">
    <text evidence="3">The sequence shown here is derived from an EMBL/GenBank/DDBJ whole genome shotgun (WGS) entry which is preliminary data.</text>
</comment>
<evidence type="ECO:0000256" key="1">
    <source>
        <dbReference type="ARBA" id="ARBA00022801"/>
    </source>
</evidence>
<feature type="domain" description="Isochorismatase-like" evidence="2">
    <location>
        <begin position="8"/>
        <end position="151"/>
    </location>
</feature>
<keyword evidence="4" id="KW-1185">Reference proteome</keyword>
<dbReference type="EMBL" id="LAQT01000001">
    <property type="protein sequence ID" value="KPC55425.1"/>
    <property type="molecule type" value="Genomic_DNA"/>
</dbReference>
<evidence type="ECO:0000259" key="2">
    <source>
        <dbReference type="Pfam" id="PF00857"/>
    </source>
</evidence>
<name>A0A0N0XL85_9NEIS</name>
<dbReference type="InterPro" id="IPR000868">
    <property type="entry name" value="Isochorismatase-like_dom"/>
</dbReference>
<accession>A0A0N0XL85</accession>
<dbReference type="InterPro" id="IPR036380">
    <property type="entry name" value="Isochorismatase-like_sf"/>
</dbReference>
<reference evidence="3 4" key="1">
    <citation type="submission" date="2015-07" db="EMBL/GenBank/DDBJ databases">
        <title>Draft genome sequence of the Amantichitinum ursilacus IGB-41, a new chitin-degrading bacterium.</title>
        <authorList>
            <person name="Kirstahler P."/>
            <person name="Guenther M."/>
            <person name="Grumaz C."/>
            <person name="Rupp S."/>
            <person name="Zibek S."/>
            <person name="Sohn K."/>
        </authorList>
    </citation>
    <scope>NUCLEOTIDE SEQUENCE [LARGE SCALE GENOMIC DNA]</scope>
    <source>
        <strain evidence="3 4">IGB-41</strain>
    </source>
</reference>
<sequence>MSDALSRSALLIIDMQVGHLHGPEVAFEGDRVVANINALIARARAGDSRIIAVRHTGPDGSPIAKGSPLWQIAPELDIDPARDLIINKTRASVFVGTGLATQLADLGVGRVLVTGMKTQYCIDTACRAAPEHGLQPVLIADAHTCMDTPEWSAVQMIAYHNRVLAGPVVQLATTADVQF</sequence>
<dbReference type="PATRIC" id="fig|857265.3.peg.453"/>
<dbReference type="Gene3D" id="3.40.50.850">
    <property type="entry name" value="Isochorismatase-like"/>
    <property type="match status" value="1"/>
</dbReference>
<dbReference type="Proteomes" id="UP000037939">
    <property type="component" value="Unassembled WGS sequence"/>
</dbReference>
<dbReference type="PANTHER" id="PTHR43540:SF14">
    <property type="entry name" value="ISOCHORISMATASE"/>
    <property type="match status" value="1"/>
</dbReference>
<evidence type="ECO:0000313" key="3">
    <source>
        <dbReference type="EMBL" id="KPC55425.1"/>
    </source>
</evidence>
<dbReference type="Pfam" id="PF00857">
    <property type="entry name" value="Isochorismatase"/>
    <property type="match status" value="1"/>
</dbReference>
<dbReference type="EC" id="3.5.2.19" evidence="3"/>
<gene>
    <name evidence="3" type="primary">sttH_1</name>
    <name evidence="3" type="ORF">WG78_02170</name>
</gene>
<proteinExistence type="predicted"/>
<keyword evidence="1 3" id="KW-0378">Hydrolase</keyword>
<dbReference type="OrthoDB" id="1157330at2"/>
<organism evidence="3 4">
    <name type="scientific">Amantichitinum ursilacus</name>
    <dbReference type="NCBI Taxonomy" id="857265"/>
    <lineage>
        <taxon>Bacteria</taxon>
        <taxon>Pseudomonadati</taxon>
        <taxon>Pseudomonadota</taxon>
        <taxon>Betaproteobacteria</taxon>
        <taxon>Neisseriales</taxon>
        <taxon>Chitinibacteraceae</taxon>
        <taxon>Amantichitinum</taxon>
    </lineage>
</organism>
<dbReference type="STRING" id="857265.WG78_02170"/>
<protein>
    <submittedName>
        <fullName evidence="3">Streptothricin hydrolase</fullName>
        <ecNumber evidence="3">3.5.2.19</ecNumber>
    </submittedName>
</protein>